<dbReference type="InterPro" id="IPR051207">
    <property type="entry name" value="ComplexI_NDUFA9_subunit"/>
</dbReference>
<evidence type="ECO:0000313" key="2">
    <source>
        <dbReference type="EMBL" id="TPE46495.1"/>
    </source>
</evidence>
<comment type="caution">
    <text evidence="2">The sequence shown here is derived from an EMBL/GenBank/DDBJ whole genome shotgun (WGS) entry which is preliminary data.</text>
</comment>
<dbReference type="CDD" id="cd05243">
    <property type="entry name" value="SDR_a5"/>
    <property type="match status" value="1"/>
</dbReference>
<gene>
    <name evidence="2" type="ORF">FJM67_16125</name>
</gene>
<name>A0A501WDD8_9GAMM</name>
<feature type="domain" description="NAD(P)-binding" evidence="1">
    <location>
        <begin position="9"/>
        <end position="195"/>
    </location>
</feature>
<dbReference type="OrthoDB" id="9776313at2"/>
<sequence>MSGKILVAGATGYLGRHIVQALLDSGREFAAIARNRAKLSAMGVRDDQIVSCELTDVSQVKGICHGYDIVISCVGITRQKDGLTYQDVDFQANLNLLLDAESAGVKQFLYMSAFKAQEFPQVRLLRAKERFAQRLQASDIPHPIVVRPNGFFSDLEAYLDMARSGRAYVLGDGSLTLNPIHGADLAQFILSALDEDKNEWNVGGPDILTTAQIAEAAFAAVDKPVKIQSLPIGLINVLLPVLRIMPESWVGPAEFFLTAGRQDMVAPQYGSHHLAEHFQTL</sequence>
<dbReference type="PANTHER" id="PTHR12126">
    <property type="entry name" value="NADH-UBIQUINONE OXIDOREDUCTASE 39 KDA SUBUNIT-RELATED"/>
    <property type="match status" value="1"/>
</dbReference>
<dbReference type="AlphaFoldDB" id="A0A501WDD8"/>
<organism evidence="2 3">
    <name type="scientific">Maribrevibacterium harenarium</name>
    <dbReference type="NCBI Taxonomy" id="2589817"/>
    <lineage>
        <taxon>Bacteria</taxon>
        <taxon>Pseudomonadati</taxon>
        <taxon>Pseudomonadota</taxon>
        <taxon>Gammaproteobacteria</taxon>
        <taxon>Oceanospirillales</taxon>
        <taxon>Oceanospirillaceae</taxon>
        <taxon>Maribrevibacterium</taxon>
    </lineage>
</organism>
<dbReference type="GO" id="GO:0044877">
    <property type="term" value="F:protein-containing complex binding"/>
    <property type="evidence" value="ECO:0007669"/>
    <property type="project" value="TreeGrafter"/>
</dbReference>
<dbReference type="GO" id="GO:0015995">
    <property type="term" value="P:chlorophyll biosynthetic process"/>
    <property type="evidence" value="ECO:0007669"/>
    <property type="project" value="UniProtKB-UniPathway"/>
</dbReference>
<protein>
    <submittedName>
        <fullName evidence="2">SDR family oxidoreductase</fullName>
    </submittedName>
</protein>
<accession>A0A501WDD8</accession>
<dbReference type="Gene3D" id="3.40.50.720">
    <property type="entry name" value="NAD(P)-binding Rossmann-like Domain"/>
    <property type="match status" value="1"/>
</dbReference>
<dbReference type="PANTHER" id="PTHR12126:SF11">
    <property type="entry name" value="NADH DEHYDROGENASE [UBIQUINONE] 1 ALPHA SUBCOMPLEX SUBUNIT 9, MITOCHONDRIAL"/>
    <property type="match status" value="1"/>
</dbReference>
<keyword evidence="3" id="KW-1185">Reference proteome</keyword>
<evidence type="ECO:0000313" key="3">
    <source>
        <dbReference type="Proteomes" id="UP000315901"/>
    </source>
</evidence>
<dbReference type="Proteomes" id="UP000315901">
    <property type="component" value="Unassembled WGS sequence"/>
</dbReference>
<dbReference type="RefSeq" id="WP_140591507.1">
    <property type="nucleotide sequence ID" value="NZ_VFRR01000060.1"/>
</dbReference>
<proteinExistence type="predicted"/>
<reference evidence="2 3" key="1">
    <citation type="submission" date="2019-06" db="EMBL/GenBank/DDBJ databases">
        <title>A novel bacterium of genus Marinomonas, isolated from coastal sand.</title>
        <authorList>
            <person name="Huang H."/>
            <person name="Mo K."/>
            <person name="Hu Y."/>
        </authorList>
    </citation>
    <scope>NUCLEOTIDE SEQUENCE [LARGE SCALE GENOMIC DNA]</scope>
    <source>
        <strain evidence="2 3">HB171799</strain>
    </source>
</reference>
<dbReference type="InterPro" id="IPR036291">
    <property type="entry name" value="NAD(P)-bd_dom_sf"/>
</dbReference>
<dbReference type="EMBL" id="VFRR01000060">
    <property type="protein sequence ID" value="TPE46495.1"/>
    <property type="molecule type" value="Genomic_DNA"/>
</dbReference>
<evidence type="ECO:0000259" key="1">
    <source>
        <dbReference type="Pfam" id="PF13460"/>
    </source>
</evidence>
<dbReference type="InterPro" id="IPR016040">
    <property type="entry name" value="NAD(P)-bd_dom"/>
</dbReference>
<dbReference type="SUPFAM" id="SSF51735">
    <property type="entry name" value="NAD(P)-binding Rossmann-fold domains"/>
    <property type="match status" value="1"/>
</dbReference>
<dbReference type="Pfam" id="PF13460">
    <property type="entry name" value="NAD_binding_10"/>
    <property type="match status" value="1"/>
</dbReference>
<dbReference type="UniPathway" id="UPA00668"/>